<evidence type="ECO:0000256" key="1">
    <source>
        <dbReference type="SAM" id="Phobius"/>
    </source>
</evidence>
<feature type="transmembrane region" description="Helical" evidence="1">
    <location>
        <begin position="203"/>
        <end position="231"/>
    </location>
</feature>
<dbReference type="RefSeq" id="WP_273687990.1">
    <property type="nucleotide sequence ID" value="NZ_CP117411.1"/>
</dbReference>
<protein>
    <submittedName>
        <fullName evidence="3">Acyltransferase</fullName>
    </submittedName>
</protein>
<gene>
    <name evidence="3" type="ORF">PQ455_18735</name>
</gene>
<accession>A0ABY7TLP9</accession>
<dbReference type="EMBL" id="CP117411">
    <property type="protein sequence ID" value="WCT73617.1"/>
    <property type="molecule type" value="Genomic_DNA"/>
</dbReference>
<feature type="transmembrane region" description="Helical" evidence="1">
    <location>
        <begin position="177"/>
        <end position="197"/>
    </location>
</feature>
<evidence type="ECO:0000313" key="3">
    <source>
        <dbReference type="EMBL" id="WCT73617.1"/>
    </source>
</evidence>
<evidence type="ECO:0000313" key="4">
    <source>
        <dbReference type="Proteomes" id="UP001220395"/>
    </source>
</evidence>
<feature type="transmembrane region" description="Helical" evidence="1">
    <location>
        <begin position="99"/>
        <end position="119"/>
    </location>
</feature>
<feature type="transmembrane region" description="Helical" evidence="1">
    <location>
        <begin position="21"/>
        <end position="40"/>
    </location>
</feature>
<keyword evidence="1" id="KW-0472">Membrane</keyword>
<dbReference type="InterPro" id="IPR050879">
    <property type="entry name" value="Acyltransferase_3"/>
</dbReference>
<dbReference type="PANTHER" id="PTHR23028:SF53">
    <property type="entry name" value="ACYL_TRANSF_3 DOMAIN-CONTAINING PROTEIN"/>
    <property type="match status" value="1"/>
</dbReference>
<keyword evidence="1" id="KW-1133">Transmembrane helix</keyword>
<dbReference type="Proteomes" id="UP001220395">
    <property type="component" value="Chromosome"/>
</dbReference>
<proteinExistence type="predicted"/>
<evidence type="ECO:0000259" key="2">
    <source>
        <dbReference type="Pfam" id="PF01757"/>
    </source>
</evidence>
<sequence>MHRREPLRERTVADRPLLDTIRWMSAALVAIGHAMGLIFTRNMAGPSRLDPLDFLGDLRGPAVIFFFVISGYLVGGGVLERAQGFRWKSYAIARFSRIYIVLIPAILLICLLDGAAHWIDPASPLYAGVWPSGVLGTEPIDTRYVPINWVATFLSLGGLLAAPVGTGNALWSLGYEWVFYFVFPLLVLPLARFRSLLLPLIPIVAVLALLVACGRAIDASFFAMWIAGAYARVLNDHADVPRWLGWAGVLIAMVALIASQFLKPNPCFLTLAFGFALYLSRRPAGERGLSRRFDRPLADISYSLYVTHFPLIIFLGFLLHRAGYLPTAGLGVGVLSLAMLAGMTVASFALAWLFGRLFEQRTDSLRKWLSGL</sequence>
<dbReference type="PANTHER" id="PTHR23028">
    <property type="entry name" value="ACETYLTRANSFERASE"/>
    <property type="match status" value="1"/>
</dbReference>
<feature type="transmembrane region" description="Helical" evidence="1">
    <location>
        <begin position="147"/>
        <end position="165"/>
    </location>
</feature>
<keyword evidence="4" id="KW-1185">Reference proteome</keyword>
<keyword evidence="3" id="KW-0808">Transferase</keyword>
<keyword evidence="3" id="KW-0012">Acyltransferase</keyword>
<reference evidence="3 4" key="1">
    <citation type="submission" date="2023-02" db="EMBL/GenBank/DDBJ databases">
        <title>Genome sequence of Sphingomonas naphthae.</title>
        <authorList>
            <person name="Kim S."/>
            <person name="Heo J."/>
            <person name="Kwon S.-W."/>
        </authorList>
    </citation>
    <scope>NUCLEOTIDE SEQUENCE [LARGE SCALE GENOMIC DNA]</scope>
    <source>
        <strain evidence="3 4">KACC 18716</strain>
    </source>
</reference>
<name>A0ABY7TLP9_9SPHN</name>
<organism evidence="3 4">
    <name type="scientific">Sphingomonas naphthae</name>
    <dbReference type="NCBI Taxonomy" id="1813468"/>
    <lineage>
        <taxon>Bacteria</taxon>
        <taxon>Pseudomonadati</taxon>
        <taxon>Pseudomonadota</taxon>
        <taxon>Alphaproteobacteria</taxon>
        <taxon>Sphingomonadales</taxon>
        <taxon>Sphingomonadaceae</taxon>
        <taxon>Sphingomonas</taxon>
    </lineage>
</organism>
<feature type="transmembrane region" description="Helical" evidence="1">
    <location>
        <begin position="60"/>
        <end position="79"/>
    </location>
</feature>
<feature type="domain" description="Acyltransferase 3" evidence="2">
    <location>
        <begin position="18"/>
        <end position="355"/>
    </location>
</feature>
<feature type="transmembrane region" description="Helical" evidence="1">
    <location>
        <begin position="304"/>
        <end position="324"/>
    </location>
</feature>
<feature type="transmembrane region" description="Helical" evidence="1">
    <location>
        <begin position="243"/>
        <end position="262"/>
    </location>
</feature>
<dbReference type="GO" id="GO:0016746">
    <property type="term" value="F:acyltransferase activity"/>
    <property type="evidence" value="ECO:0007669"/>
    <property type="project" value="UniProtKB-KW"/>
</dbReference>
<dbReference type="Pfam" id="PF01757">
    <property type="entry name" value="Acyl_transf_3"/>
    <property type="match status" value="1"/>
</dbReference>
<keyword evidence="1" id="KW-0812">Transmembrane</keyword>
<feature type="transmembrane region" description="Helical" evidence="1">
    <location>
        <begin position="330"/>
        <end position="354"/>
    </location>
</feature>
<dbReference type="InterPro" id="IPR002656">
    <property type="entry name" value="Acyl_transf_3_dom"/>
</dbReference>